<dbReference type="AlphaFoldDB" id="A0A1I4B498"/>
<reference evidence="1 2" key="1">
    <citation type="submission" date="2016-10" db="EMBL/GenBank/DDBJ databases">
        <authorList>
            <person name="Varghese N."/>
            <person name="Submissions S."/>
        </authorList>
    </citation>
    <scope>NUCLEOTIDE SEQUENCE [LARGE SCALE GENOMIC DNA]</scope>
    <source>
        <strain evidence="1 2">DSM 21822</strain>
    </source>
</reference>
<dbReference type="RefSeq" id="WP_188130442.1">
    <property type="nucleotide sequence ID" value="NZ_BSPE01000078.1"/>
</dbReference>
<dbReference type="EMBL" id="FOSL01000009">
    <property type="protein sequence ID" value="SFK62729.1"/>
    <property type="molecule type" value="Genomic_DNA"/>
</dbReference>
<name>A0A1I4B498_9HYPH</name>
<proteinExistence type="predicted"/>
<organism evidence="1 2">
    <name type="scientific">Neomesorhizobium albiziae</name>
    <dbReference type="NCBI Taxonomy" id="335020"/>
    <lineage>
        <taxon>Bacteria</taxon>
        <taxon>Pseudomonadati</taxon>
        <taxon>Pseudomonadota</taxon>
        <taxon>Alphaproteobacteria</taxon>
        <taxon>Hyphomicrobiales</taxon>
        <taxon>Phyllobacteriaceae</taxon>
        <taxon>Neomesorhizobium</taxon>
    </lineage>
</organism>
<keyword evidence="2" id="KW-1185">Reference proteome</keyword>
<protein>
    <submittedName>
        <fullName evidence="1">Uncharacterized protein</fullName>
    </submittedName>
</protein>
<dbReference type="Proteomes" id="UP000323300">
    <property type="component" value="Unassembled WGS sequence"/>
</dbReference>
<sequence length="140" mass="15241">MDELFDDEFELELLDEFELEFDELFDDEFELELLDELELELLDEFDELLPATMIAPSLRLVAVPAGRSTSIDGAVYGLACAAVPATAAIPATRADANILDLVIGIYSFASDRGWSGGVTGEVRPYSTPKIENPAAAISPR</sequence>
<evidence type="ECO:0000313" key="1">
    <source>
        <dbReference type="EMBL" id="SFK62729.1"/>
    </source>
</evidence>
<accession>A0A1I4B498</accession>
<evidence type="ECO:0000313" key="2">
    <source>
        <dbReference type="Proteomes" id="UP000323300"/>
    </source>
</evidence>
<gene>
    <name evidence="1" type="ORF">SAMN04488498_109132</name>
</gene>